<dbReference type="SUPFAM" id="SSF52540">
    <property type="entry name" value="P-loop containing nucleoside triphosphate hydrolases"/>
    <property type="match status" value="1"/>
</dbReference>
<evidence type="ECO:0000256" key="2">
    <source>
        <dbReference type="ARBA" id="ARBA00022490"/>
    </source>
</evidence>
<feature type="compositionally biased region" description="Low complexity" evidence="8">
    <location>
        <begin position="723"/>
        <end position="735"/>
    </location>
</feature>
<comment type="subunit">
    <text evidence="7">Homodimer.</text>
</comment>
<dbReference type="FunFam" id="3.40.50.300:FF:000984">
    <property type="entry name" value="Chromosome partition protein Smc"/>
    <property type="match status" value="1"/>
</dbReference>
<reference evidence="10 11" key="1">
    <citation type="submission" date="2016-10" db="EMBL/GenBank/DDBJ databases">
        <title>Genome sequence of Streptomyces gilvigriseus MUSC 26.</title>
        <authorList>
            <person name="Lee L.-H."/>
            <person name="Ser H.-L."/>
        </authorList>
    </citation>
    <scope>NUCLEOTIDE SEQUENCE [LARGE SCALE GENOMIC DNA]</scope>
    <source>
        <strain evidence="10 11">MUSC 26</strain>
    </source>
</reference>
<evidence type="ECO:0000256" key="6">
    <source>
        <dbReference type="ARBA" id="ARBA00023125"/>
    </source>
</evidence>
<dbReference type="GO" id="GO:0005694">
    <property type="term" value="C:chromosome"/>
    <property type="evidence" value="ECO:0007669"/>
    <property type="project" value="InterPro"/>
</dbReference>
<gene>
    <name evidence="7" type="primary">smc</name>
    <name evidence="10" type="ORF">BIV57_14765</name>
</gene>
<dbReference type="SMART" id="SM00968">
    <property type="entry name" value="SMC_hinge"/>
    <property type="match status" value="1"/>
</dbReference>
<dbReference type="PANTHER" id="PTHR43977">
    <property type="entry name" value="STRUCTURAL MAINTENANCE OF CHROMOSOMES PROTEIN 3"/>
    <property type="match status" value="1"/>
</dbReference>
<feature type="region of interest" description="Disordered" evidence="8">
    <location>
        <begin position="307"/>
        <end position="340"/>
    </location>
</feature>
<organism evidence="10 11">
    <name type="scientific">Mangrovactinospora gilvigrisea</name>
    <dbReference type="NCBI Taxonomy" id="1428644"/>
    <lineage>
        <taxon>Bacteria</taxon>
        <taxon>Bacillati</taxon>
        <taxon>Actinomycetota</taxon>
        <taxon>Actinomycetes</taxon>
        <taxon>Kitasatosporales</taxon>
        <taxon>Streptomycetaceae</taxon>
        <taxon>Mangrovactinospora</taxon>
    </lineage>
</organism>
<feature type="compositionally biased region" description="Basic and acidic residues" evidence="8">
    <location>
        <begin position="698"/>
        <end position="722"/>
    </location>
</feature>
<dbReference type="OrthoDB" id="9808768at2"/>
<evidence type="ECO:0000256" key="4">
    <source>
        <dbReference type="ARBA" id="ARBA00022840"/>
    </source>
</evidence>
<comment type="domain">
    <text evidence="7">Contains large globular domains required for ATP hydrolysis at each terminus and a third globular domain forming a flexible hinge near the middle of the molecule. These domains are separated by coiled-coil structures.</text>
</comment>
<feature type="region of interest" description="Disordered" evidence="8">
    <location>
        <begin position="698"/>
        <end position="750"/>
    </location>
</feature>
<dbReference type="NCBIfam" id="TIGR02168">
    <property type="entry name" value="SMC_prok_B"/>
    <property type="match status" value="1"/>
</dbReference>
<dbReference type="InterPro" id="IPR011890">
    <property type="entry name" value="SMC_prok"/>
</dbReference>
<dbReference type="HAMAP" id="MF_01894">
    <property type="entry name" value="Smc_prok"/>
    <property type="match status" value="1"/>
</dbReference>
<dbReference type="Proteomes" id="UP000243342">
    <property type="component" value="Unassembled WGS sequence"/>
</dbReference>
<keyword evidence="2 7" id="KW-0963">Cytoplasm</keyword>
<evidence type="ECO:0000313" key="11">
    <source>
        <dbReference type="Proteomes" id="UP000243342"/>
    </source>
</evidence>
<dbReference type="Pfam" id="PF06470">
    <property type="entry name" value="SMC_hinge"/>
    <property type="match status" value="1"/>
</dbReference>
<feature type="coiled-coil region" evidence="7">
    <location>
        <begin position="980"/>
        <end position="1042"/>
    </location>
</feature>
<evidence type="ECO:0000256" key="1">
    <source>
        <dbReference type="ARBA" id="ARBA00004496"/>
    </source>
</evidence>
<dbReference type="SUPFAM" id="SSF75553">
    <property type="entry name" value="Smc hinge domain"/>
    <property type="match status" value="1"/>
</dbReference>
<comment type="caution">
    <text evidence="10">The sequence shown here is derived from an EMBL/GenBank/DDBJ whole genome shotgun (WGS) entry which is preliminary data.</text>
</comment>
<name>A0A1J7BDF9_9ACTN</name>
<feature type="domain" description="SMC hinge" evidence="9">
    <location>
        <begin position="520"/>
        <end position="632"/>
    </location>
</feature>
<evidence type="ECO:0000256" key="5">
    <source>
        <dbReference type="ARBA" id="ARBA00023054"/>
    </source>
</evidence>
<keyword evidence="4 7" id="KW-0067">ATP-binding</keyword>
<dbReference type="Gene3D" id="3.40.50.300">
    <property type="entry name" value="P-loop containing nucleotide triphosphate hydrolases"/>
    <property type="match status" value="2"/>
</dbReference>
<dbReference type="GO" id="GO:0030261">
    <property type="term" value="P:chromosome condensation"/>
    <property type="evidence" value="ECO:0007669"/>
    <property type="project" value="InterPro"/>
</dbReference>
<feature type="compositionally biased region" description="Basic and acidic residues" evidence="8">
    <location>
        <begin position="308"/>
        <end position="340"/>
    </location>
</feature>
<evidence type="ECO:0000313" key="10">
    <source>
        <dbReference type="EMBL" id="OIV36715.1"/>
    </source>
</evidence>
<keyword evidence="11" id="KW-1185">Reference proteome</keyword>
<dbReference type="InterPro" id="IPR003395">
    <property type="entry name" value="RecF/RecN/SMC_N"/>
</dbReference>
<dbReference type="GO" id="GO:0006260">
    <property type="term" value="P:DNA replication"/>
    <property type="evidence" value="ECO:0007669"/>
    <property type="project" value="UniProtKB-UniRule"/>
</dbReference>
<comment type="similarity">
    <text evidence="7">Belongs to the SMC family.</text>
</comment>
<dbReference type="GO" id="GO:0007059">
    <property type="term" value="P:chromosome segregation"/>
    <property type="evidence" value="ECO:0007669"/>
    <property type="project" value="UniProtKB-UniRule"/>
</dbReference>
<comment type="subcellular location">
    <subcellularLocation>
        <location evidence="1 7">Cytoplasm</location>
    </subcellularLocation>
</comment>
<evidence type="ECO:0000256" key="7">
    <source>
        <dbReference type="HAMAP-Rule" id="MF_01894"/>
    </source>
</evidence>
<accession>A0A1J7BDF9</accession>
<dbReference type="GO" id="GO:0016887">
    <property type="term" value="F:ATP hydrolysis activity"/>
    <property type="evidence" value="ECO:0007669"/>
    <property type="project" value="InterPro"/>
</dbReference>
<dbReference type="InterPro" id="IPR010935">
    <property type="entry name" value="SMC_hinge"/>
</dbReference>
<keyword evidence="3 7" id="KW-0547">Nucleotide-binding</keyword>
<feature type="coiled-coil region" evidence="7">
    <location>
        <begin position="823"/>
        <end position="850"/>
    </location>
</feature>
<protein>
    <recommendedName>
        <fullName evidence="7">Chromosome partition protein Smc</fullName>
    </recommendedName>
</protein>
<dbReference type="Gene3D" id="1.20.1060.20">
    <property type="match status" value="1"/>
</dbReference>
<proteinExistence type="inferred from homology"/>
<evidence type="ECO:0000256" key="8">
    <source>
        <dbReference type="SAM" id="MobiDB-lite"/>
    </source>
</evidence>
<dbReference type="GO" id="GO:0007062">
    <property type="term" value="P:sister chromatid cohesion"/>
    <property type="evidence" value="ECO:0007669"/>
    <property type="project" value="InterPro"/>
</dbReference>
<feature type="region of interest" description="Disordered" evidence="8">
    <location>
        <begin position="943"/>
        <end position="979"/>
    </location>
</feature>
<dbReference type="GO" id="GO:0005737">
    <property type="term" value="C:cytoplasm"/>
    <property type="evidence" value="ECO:0007669"/>
    <property type="project" value="UniProtKB-SubCell"/>
</dbReference>
<dbReference type="Gene3D" id="3.30.70.1620">
    <property type="match status" value="1"/>
</dbReference>
<keyword evidence="6 7" id="KW-0238">DNA-binding</keyword>
<dbReference type="GO" id="GO:0005524">
    <property type="term" value="F:ATP binding"/>
    <property type="evidence" value="ECO:0007669"/>
    <property type="project" value="UniProtKB-UniRule"/>
</dbReference>
<dbReference type="InterPro" id="IPR024704">
    <property type="entry name" value="SMC"/>
</dbReference>
<dbReference type="FunFam" id="3.40.50.300:FF:000901">
    <property type="entry name" value="Chromosome partition protein Smc"/>
    <property type="match status" value="1"/>
</dbReference>
<dbReference type="AlphaFoldDB" id="A0A1J7BDF9"/>
<evidence type="ECO:0000259" key="9">
    <source>
        <dbReference type="SMART" id="SM00968"/>
    </source>
</evidence>
<dbReference type="InterPro" id="IPR027417">
    <property type="entry name" value="P-loop_NTPase"/>
</dbReference>
<dbReference type="CDD" id="cd03278">
    <property type="entry name" value="ABC_SMC_barmotin"/>
    <property type="match status" value="1"/>
</dbReference>
<dbReference type="RefSeq" id="WP_071657320.1">
    <property type="nucleotide sequence ID" value="NZ_MLCF01000080.1"/>
</dbReference>
<dbReference type="EMBL" id="MLCF01000080">
    <property type="protein sequence ID" value="OIV36715.1"/>
    <property type="molecule type" value="Genomic_DNA"/>
</dbReference>
<keyword evidence="5 7" id="KW-0175">Coiled coil</keyword>
<dbReference type="GO" id="GO:0003677">
    <property type="term" value="F:DNA binding"/>
    <property type="evidence" value="ECO:0007669"/>
    <property type="project" value="UniProtKB-UniRule"/>
</dbReference>
<dbReference type="Pfam" id="PF02463">
    <property type="entry name" value="SMC_N"/>
    <property type="match status" value="1"/>
</dbReference>
<dbReference type="InterPro" id="IPR036277">
    <property type="entry name" value="SMC_hinge_sf"/>
</dbReference>
<feature type="binding site" evidence="7">
    <location>
        <begin position="32"/>
        <end position="39"/>
    </location>
    <ligand>
        <name>ATP</name>
        <dbReference type="ChEBI" id="CHEBI:30616"/>
    </ligand>
</feature>
<feature type="coiled-coil region" evidence="7">
    <location>
        <begin position="167"/>
        <end position="194"/>
    </location>
</feature>
<comment type="function">
    <text evidence="7">Required for chromosome condensation and partitioning.</text>
</comment>
<dbReference type="PIRSF" id="PIRSF005719">
    <property type="entry name" value="SMC"/>
    <property type="match status" value="1"/>
</dbReference>
<dbReference type="STRING" id="1428644.BIV57_14765"/>
<sequence length="1203" mass="128835">MHLKSLTLRGFKSFASATTLRFEPGITCVVGPNGSGKSNVVDALSWVMGEQGAKSLRGGKMEDVIFAGTTGRAPLGRAEVSLTIDNSDGALPIDYAEVTITRTMFRNGGSEYALNGDQCRLLDIQELLSDSGIGREMHVIVGQGQLDSVLHADPSGRRAFIEEAAGVLKHRKRKEKALRKLDSMQTNLNRVADLTAEVRRQLKPLGRQARVARRAAVIQADLRDARLRLLADDLVQLRKALAEEAADERAHKERRAAVESDLAAAQRTEAELERRVAALAPRLAQAQDTWFQLSSLAERVRGTVGLAEQRERSAAGQREESASRRGRDPEELEREAARVREQEAELQEALEGAKYQLAEAAEARATLERELEEEERRLRAAARAVADRREGLARLQGQVQAARGKVASAEAEIGRLGVSRDEAAARAEAARAEYEELKERVGATEDGEAGDGGVLEAAEEEAREALAAAEEELSAVREESAAAERERAGLTARHEALAQGLRRKDGAAALAGAAADGGLAGVLGPAAELLSVEPGFEAAVAAALGAAADAVAVADVAAAAAALRHLREGDIGRAALLVGGAGAGEEQVGAVPAGARSAAEVVRAPGALAGAVRRLLGRVAVVGTLDEAAALVGERPELAAVTRDGDVLGAAFAHGGAGGGESLLEVQAAVDEAAARLEAVEERCERLTERLAAAKQARSEAAGHADEVAAARRRAEKERSRAAGELGRLGGQARAAEGEAERLASSVDRAQQARAEAAEALEVLTARLEAAEEEPGEEEPDSSYRDRLAADGANARQTEMEARLSVRTHEERVRGLSGRADGLDRAARAEREARARAEALRRRLERESAVAGAVRAGAANLLLFVEASLGRAEAERDAAQRGRAELDGLLREAREAGRSLAGELEKLTDTVHRGEVLGAEKRLKIEALEGRTLEEFGIEPSGLVEEYGPEQPVPPSPPAEGEERSEDPEAPENRPRPFVRAEQEKRLRAAEKAYAQLGKVNPLALEEFAALEERHKFLTEQLEDLKKTRRDLLTVIAEVDERVEQVFTSAYEDTAREFEGVFSRLFPGGEGRLVLTDPSDMLTTGVEVEARPPGKKVKRLSLLSGGERSLTAVALLVSIFKARPSPFYVMDEVEAALDETNLRRLISIMEELRDSSQLIVITHQKLTMESADALYGVTMKGDGISEVISQRLRDGDRETARVG</sequence>
<evidence type="ECO:0000256" key="3">
    <source>
        <dbReference type="ARBA" id="ARBA00022741"/>
    </source>
</evidence>